<dbReference type="InterPro" id="IPR043128">
    <property type="entry name" value="Rev_trsase/Diguanyl_cyclase"/>
</dbReference>
<dbReference type="RefSeq" id="WP_128914979.1">
    <property type="nucleotide sequence ID" value="NZ_RDSM01000003.1"/>
</dbReference>
<dbReference type="PROSITE" id="PS50887">
    <property type="entry name" value="GGDEF"/>
    <property type="match status" value="1"/>
</dbReference>
<evidence type="ECO:0000313" key="4">
    <source>
        <dbReference type="Proteomes" id="UP000289437"/>
    </source>
</evidence>
<gene>
    <name evidence="3" type="ORF">GRAN_4447</name>
</gene>
<dbReference type="InterPro" id="IPR035965">
    <property type="entry name" value="PAS-like_dom_sf"/>
</dbReference>
<dbReference type="Gene3D" id="3.30.70.270">
    <property type="match status" value="1"/>
</dbReference>
<dbReference type="SUPFAM" id="SSF55073">
    <property type="entry name" value="Nucleotide cyclase"/>
    <property type="match status" value="1"/>
</dbReference>
<proteinExistence type="predicted"/>
<dbReference type="PANTHER" id="PTHR46663:SF2">
    <property type="entry name" value="GGDEF DOMAIN-CONTAINING PROTEIN"/>
    <property type="match status" value="1"/>
</dbReference>
<dbReference type="CDD" id="cd01949">
    <property type="entry name" value="GGDEF"/>
    <property type="match status" value="1"/>
</dbReference>
<keyword evidence="4" id="KW-1185">Reference proteome</keyword>
<dbReference type="Pfam" id="PF00990">
    <property type="entry name" value="GGDEF"/>
    <property type="match status" value="1"/>
</dbReference>
<dbReference type="EMBL" id="RDSM01000003">
    <property type="protein sequence ID" value="RXH55343.1"/>
    <property type="molecule type" value="Genomic_DNA"/>
</dbReference>
<dbReference type="Pfam" id="PF08448">
    <property type="entry name" value="PAS_4"/>
    <property type="match status" value="1"/>
</dbReference>
<name>A0A4Q0SW94_9BACT</name>
<accession>A0A4Q0SW94</accession>
<evidence type="ECO:0000313" key="3">
    <source>
        <dbReference type="EMBL" id="RXH55343.1"/>
    </source>
</evidence>
<organism evidence="3 4">
    <name type="scientific">Granulicella sibirica</name>
    <dbReference type="NCBI Taxonomy" id="2479048"/>
    <lineage>
        <taxon>Bacteria</taxon>
        <taxon>Pseudomonadati</taxon>
        <taxon>Acidobacteriota</taxon>
        <taxon>Terriglobia</taxon>
        <taxon>Terriglobales</taxon>
        <taxon>Acidobacteriaceae</taxon>
        <taxon>Granulicella</taxon>
    </lineage>
</organism>
<dbReference type="InterPro" id="IPR029787">
    <property type="entry name" value="Nucleotide_cyclase"/>
</dbReference>
<evidence type="ECO:0000256" key="1">
    <source>
        <dbReference type="SAM" id="Phobius"/>
    </source>
</evidence>
<protein>
    <submittedName>
        <fullName evidence="3">Diguanylate cyclase/phosphodiesterase (GGDEF &amp; EAL domains) with PAS/PAC sensor(S)</fullName>
    </submittedName>
</protein>
<dbReference type="NCBIfam" id="TIGR00254">
    <property type="entry name" value="GGDEF"/>
    <property type="match status" value="1"/>
</dbReference>
<dbReference type="InterPro" id="IPR052163">
    <property type="entry name" value="DGC-Regulatory_Protein"/>
</dbReference>
<keyword evidence="1" id="KW-1133">Transmembrane helix</keyword>
<dbReference type="InterPro" id="IPR000160">
    <property type="entry name" value="GGDEF_dom"/>
</dbReference>
<dbReference type="Gene3D" id="3.30.450.20">
    <property type="entry name" value="PAS domain"/>
    <property type="match status" value="1"/>
</dbReference>
<reference evidence="4" key="2">
    <citation type="submission" date="2019-02" db="EMBL/GenBank/DDBJ databases">
        <title>Granulicella sibirica sp. nov., a psychrotolerant acidobacterium isolated from an organic soil layer in forested tundra, West Siberia.</title>
        <authorList>
            <person name="Oshkin I.Y."/>
            <person name="Kulichevskaya I.S."/>
            <person name="Rijpstra W.I.C."/>
            <person name="Sinninghe Damste J.S."/>
            <person name="Rakitin A.L."/>
            <person name="Ravin N.V."/>
            <person name="Dedysh S.N."/>
        </authorList>
    </citation>
    <scope>NUCLEOTIDE SEQUENCE [LARGE SCALE GENOMIC DNA]</scope>
    <source>
        <strain evidence="4">AF10</strain>
    </source>
</reference>
<reference evidence="3 4" key="1">
    <citation type="submission" date="2018-11" db="EMBL/GenBank/DDBJ databases">
        <authorList>
            <person name="Mardanov A.V."/>
            <person name="Ravin N.V."/>
            <person name="Dedysh S.N."/>
        </authorList>
    </citation>
    <scope>NUCLEOTIDE SEQUENCE [LARGE SCALE GENOMIC DNA]</scope>
    <source>
        <strain evidence="3 4">AF10</strain>
    </source>
</reference>
<dbReference type="AlphaFoldDB" id="A0A4Q0SW94"/>
<dbReference type="SUPFAM" id="SSF55785">
    <property type="entry name" value="PYP-like sensor domain (PAS domain)"/>
    <property type="match status" value="1"/>
</dbReference>
<sequence length="393" mass="43605">MNGAQNAMIARLAHPSRVQRALAWSVCVLLVSLFFFAAQRVLAVTTIFHEEILQAAFALIAATVTALIAAAILHRVQPSESSAATRIEHERFLAAAESSLDDFYIFDGIPSAAGEIVDFRFSHINPNAERRLKVQRGELLGKVLTEVRPFMITSGLIEKYREVVRTGASYITEVFIDDEMIQATWLNVQVVKLGDGIAITSRDVTERKRLDDQVTYLAHYDQLTGLPNRTLLQDRLRQAILRASRYKQKIAIFLFDIDRFKSINDTYGHAEGDALLAALGKSLFATMRKCDTIARMGGDEFVVLMQDFHDLEDVTRCGLEIVRNAARPLLLGDHDISTTISAGVCVYPDCGLDPDQLLRNADLAMYSVKKSGGNGLHIYSEHPAPQELKATSP</sequence>
<dbReference type="SMART" id="SM00267">
    <property type="entry name" value="GGDEF"/>
    <property type="match status" value="1"/>
</dbReference>
<dbReference type="InterPro" id="IPR013656">
    <property type="entry name" value="PAS_4"/>
</dbReference>
<dbReference type="Proteomes" id="UP000289437">
    <property type="component" value="Unassembled WGS sequence"/>
</dbReference>
<dbReference type="OrthoDB" id="9759607at2"/>
<feature type="domain" description="GGDEF" evidence="2">
    <location>
        <begin position="248"/>
        <end position="381"/>
    </location>
</feature>
<keyword evidence="1" id="KW-0812">Transmembrane</keyword>
<feature type="transmembrane region" description="Helical" evidence="1">
    <location>
        <begin position="53"/>
        <end position="73"/>
    </location>
</feature>
<dbReference type="PANTHER" id="PTHR46663">
    <property type="entry name" value="DIGUANYLATE CYCLASE DGCT-RELATED"/>
    <property type="match status" value="1"/>
</dbReference>
<comment type="caution">
    <text evidence="3">The sequence shown here is derived from an EMBL/GenBank/DDBJ whole genome shotgun (WGS) entry which is preliminary data.</text>
</comment>
<keyword evidence="1" id="KW-0472">Membrane</keyword>
<evidence type="ECO:0000259" key="2">
    <source>
        <dbReference type="PROSITE" id="PS50887"/>
    </source>
</evidence>